<protein>
    <submittedName>
        <fullName evidence="3">Cyclase</fullName>
    </submittedName>
</protein>
<dbReference type="Gene3D" id="3.30.530.20">
    <property type="match status" value="1"/>
</dbReference>
<dbReference type="InterPro" id="IPR047137">
    <property type="entry name" value="ORF3"/>
</dbReference>
<name>A0A0M8QLE5_9ACTN</name>
<evidence type="ECO:0000259" key="2">
    <source>
        <dbReference type="Pfam" id="PF03364"/>
    </source>
</evidence>
<reference evidence="3 4" key="1">
    <citation type="submission" date="2015-07" db="EMBL/GenBank/DDBJ databases">
        <authorList>
            <person name="Noorani M."/>
        </authorList>
    </citation>
    <scope>NUCLEOTIDE SEQUENCE [LARGE SCALE GENOMIC DNA]</scope>
    <source>
        <strain evidence="3 4">NRRL B-24567</strain>
    </source>
</reference>
<evidence type="ECO:0000313" key="3">
    <source>
        <dbReference type="EMBL" id="KOT41620.1"/>
    </source>
</evidence>
<comment type="caution">
    <text evidence="3">The sequence shown here is derived from an EMBL/GenBank/DDBJ whole genome shotgun (WGS) entry which is preliminary data.</text>
</comment>
<dbReference type="EMBL" id="LGCN01000096">
    <property type="protein sequence ID" value="KOT41620.1"/>
    <property type="molecule type" value="Genomic_DNA"/>
</dbReference>
<proteinExistence type="predicted"/>
<organism evidence="3 4">
    <name type="scientific">Streptomyces caelestis</name>
    <dbReference type="NCBI Taxonomy" id="36816"/>
    <lineage>
        <taxon>Bacteria</taxon>
        <taxon>Bacillati</taxon>
        <taxon>Actinomycetota</taxon>
        <taxon>Actinomycetes</taxon>
        <taxon>Kitasatosporales</taxon>
        <taxon>Streptomycetaceae</taxon>
        <taxon>Streptomyces</taxon>
    </lineage>
</organism>
<dbReference type="InterPro" id="IPR023393">
    <property type="entry name" value="START-like_dom_sf"/>
</dbReference>
<accession>A0A0M8QLE5</accession>
<keyword evidence="4" id="KW-1185">Reference proteome</keyword>
<feature type="compositionally biased region" description="Basic and acidic residues" evidence="1">
    <location>
        <begin position="281"/>
        <end position="291"/>
    </location>
</feature>
<dbReference type="SUPFAM" id="SSF55961">
    <property type="entry name" value="Bet v1-like"/>
    <property type="match status" value="1"/>
</dbReference>
<dbReference type="AlphaFoldDB" id="A0A0M8QLE5"/>
<dbReference type="Proteomes" id="UP000037773">
    <property type="component" value="Unassembled WGS sequence"/>
</dbReference>
<dbReference type="CDD" id="cd07817">
    <property type="entry name" value="SRPBCC_8"/>
    <property type="match status" value="1"/>
</dbReference>
<evidence type="ECO:0000313" key="4">
    <source>
        <dbReference type="Proteomes" id="UP000037773"/>
    </source>
</evidence>
<feature type="region of interest" description="Disordered" evidence="1">
    <location>
        <begin position="281"/>
        <end position="392"/>
    </location>
</feature>
<sequence>MSETLGRAGSAAQNGASKNPLADVAHSEAAERLKAELQDYLAAQATRMLTGLGHKLGETTNKLNDIAEGNSPGFAKLALDGGRKIAEGKSPLRSAVEVGASRAKDNVMGALKGLGGGKGKGKRKKSAGQKPTVIMEYIDVGVPLRTAYDQWTQYQDFSTFAKGVKSANKSDDTTSDWQAKIWWSNRSWKAKTTEQVPDDRIAWSSEGAKGTTRGVVSFHRLADRLTRVLLVIEYYPSGFFEKTGNIWRAQGRRARLDLKNFARFITLKGEAEDSWRGEIRDGEVVRSHEDALAEEENEGPSEEENEAPSDEHDEEPEDEEEAEAEYEEEEEGEPEDEAGTEPEEEYEPEPEEEEAEEPEESEDGYEEDEYPEDEYEDETEYEDEQPESRSRR</sequence>
<dbReference type="PANTHER" id="PTHR33824:SF7">
    <property type="entry name" value="POLYKETIDE CYCLASE_DEHYDRASE AND LIPID TRANSPORT SUPERFAMILY PROTEIN"/>
    <property type="match status" value="1"/>
</dbReference>
<dbReference type="InterPro" id="IPR005031">
    <property type="entry name" value="COQ10_START"/>
</dbReference>
<dbReference type="PATRIC" id="fig|36816.3.peg.2087"/>
<gene>
    <name evidence="3" type="ORF">ADK41_09675</name>
</gene>
<feature type="domain" description="Coenzyme Q-binding protein COQ10 START" evidence="2">
    <location>
        <begin position="140"/>
        <end position="261"/>
    </location>
</feature>
<dbReference type="Pfam" id="PF03364">
    <property type="entry name" value="Polyketide_cyc"/>
    <property type="match status" value="1"/>
</dbReference>
<feature type="compositionally biased region" description="Acidic residues" evidence="1">
    <location>
        <begin position="292"/>
        <end position="385"/>
    </location>
</feature>
<feature type="region of interest" description="Disordered" evidence="1">
    <location>
        <begin position="1"/>
        <end position="23"/>
    </location>
</feature>
<dbReference type="PANTHER" id="PTHR33824">
    <property type="entry name" value="POLYKETIDE CYCLASE/DEHYDRASE AND LIPID TRANSPORT SUPERFAMILY PROTEIN"/>
    <property type="match status" value="1"/>
</dbReference>
<evidence type="ECO:0000256" key="1">
    <source>
        <dbReference type="SAM" id="MobiDB-lite"/>
    </source>
</evidence>
<dbReference type="RefSeq" id="WP_030819121.1">
    <property type="nucleotide sequence ID" value="NZ_LGCN01000096.1"/>
</dbReference>
<dbReference type="OrthoDB" id="3695445at2"/>